<proteinExistence type="predicted"/>
<dbReference type="OrthoDB" id="119700at2"/>
<accession>A0A369PRA7</accession>
<dbReference type="Gene3D" id="3.10.20.850">
    <property type="entry name" value="Protein of unknown function DUF3861"/>
    <property type="match status" value="1"/>
</dbReference>
<evidence type="ECO:0000313" key="1">
    <source>
        <dbReference type="EMBL" id="RDC55171.1"/>
    </source>
</evidence>
<gene>
    <name evidence="1" type="ORF">DU508_18685</name>
</gene>
<reference evidence="1 2" key="1">
    <citation type="submission" date="2018-07" db="EMBL/GenBank/DDBJ databases">
        <title>Pedobacter sp. nov., isolated from soil.</title>
        <authorList>
            <person name="Zhou L.Y."/>
            <person name="Du Z.J."/>
        </authorList>
    </citation>
    <scope>NUCLEOTIDE SEQUENCE [LARGE SCALE GENOMIC DNA]</scope>
    <source>
        <strain evidence="1 2">JDX94</strain>
    </source>
</reference>
<sequence>MEKKAHQYKLTLEYLKNIKGENMDVPPMEILFENHDDIFAIIERQQTRNLFGNTDQVKEFALGLKLFSEVMLKNRNNPLFDELAPAFGAFMKKLKGGSFR</sequence>
<evidence type="ECO:0000313" key="2">
    <source>
        <dbReference type="Proteomes" id="UP000253961"/>
    </source>
</evidence>
<dbReference type="InterPro" id="IPR038194">
    <property type="entry name" value="DUF3861_sf"/>
</dbReference>
<dbReference type="Pfam" id="PF12977">
    <property type="entry name" value="DUF3861"/>
    <property type="match status" value="1"/>
</dbReference>
<dbReference type="AlphaFoldDB" id="A0A369PRA7"/>
<keyword evidence="2" id="KW-1185">Reference proteome</keyword>
<name>A0A369PRA7_9SPHI</name>
<dbReference type="Proteomes" id="UP000253961">
    <property type="component" value="Unassembled WGS sequence"/>
</dbReference>
<protein>
    <submittedName>
        <fullName evidence="1">DUF3861 family protein</fullName>
    </submittedName>
</protein>
<dbReference type="InterPro" id="IPR024476">
    <property type="entry name" value="DUF3861"/>
</dbReference>
<comment type="caution">
    <text evidence="1">The sequence shown here is derived from an EMBL/GenBank/DDBJ whole genome shotgun (WGS) entry which is preliminary data.</text>
</comment>
<dbReference type="EMBL" id="QPKV01000008">
    <property type="protein sequence ID" value="RDC55171.1"/>
    <property type="molecule type" value="Genomic_DNA"/>
</dbReference>
<dbReference type="RefSeq" id="WP_115404282.1">
    <property type="nucleotide sequence ID" value="NZ_QPKV01000008.1"/>
</dbReference>
<organism evidence="1 2">
    <name type="scientific">Pedobacter chinensis</name>
    <dbReference type="NCBI Taxonomy" id="2282421"/>
    <lineage>
        <taxon>Bacteria</taxon>
        <taxon>Pseudomonadati</taxon>
        <taxon>Bacteroidota</taxon>
        <taxon>Sphingobacteriia</taxon>
        <taxon>Sphingobacteriales</taxon>
        <taxon>Sphingobacteriaceae</taxon>
        <taxon>Pedobacter</taxon>
    </lineage>
</organism>